<dbReference type="Gene3D" id="1.10.1740.10">
    <property type="match status" value="1"/>
</dbReference>
<evidence type="ECO:0000256" key="3">
    <source>
        <dbReference type="ARBA" id="ARBA00023082"/>
    </source>
</evidence>
<dbReference type="SUPFAM" id="SSF88946">
    <property type="entry name" value="Sigma2 domain of RNA polymerase sigma factors"/>
    <property type="match status" value="1"/>
</dbReference>
<dbReference type="PANTHER" id="PTHR43133">
    <property type="entry name" value="RNA POLYMERASE ECF-TYPE SIGMA FACTO"/>
    <property type="match status" value="1"/>
</dbReference>
<sequence length="181" mass="20412">MPGELTQLLHAASEGDQPALNRLVALLYVDLKQLAHRCRRGSEAVDTTALVHECYLRFLNSGDLAVNDRAHFLNLSARIMRQLLCDFARERLAGKRGGGAAHFELRDDDAVERAEAERFLAVDQALEQLAETEPTRAHVVECRFFAGLTEEETAEATGRSLRSVQRDWQQARDWLGRRLQS</sequence>
<dbReference type="EMBL" id="QUZK01000047">
    <property type="protein sequence ID" value="RFF29358.1"/>
    <property type="molecule type" value="Genomic_DNA"/>
</dbReference>
<dbReference type="NCBIfam" id="TIGR02999">
    <property type="entry name" value="Sig-70_X6"/>
    <property type="match status" value="1"/>
</dbReference>
<comment type="similarity">
    <text evidence="1">Belongs to the sigma-70 factor family. ECF subfamily.</text>
</comment>
<evidence type="ECO:0000256" key="2">
    <source>
        <dbReference type="ARBA" id="ARBA00023015"/>
    </source>
</evidence>
<accession>A0A3E1K5X1</accession>
<dbReference type="InterPro" id="IPR039425">
    <property type="entry name" value="RNA_pol_sigma-70-like"/>
</dbReference>
<evidence type="ECO:0000313" key="7">
    <source>
        <dbReference type="Proteomes" id="UP000260351"/>
    </source>
</evidence>
<dbReference type="Proteomes" id="UP000260351">
    <property type="component" value="Unassembled WGS sequence"/>
</dbReference>
<name>A0A3E1K5X1_9GAMM</name>
<dbReference type="InterPro" id="IPR013324">
    <property type="entry name" value="RNA_pol_sigma_r3/r4-like"/>
</dbReference>
<organism evidence="6 7">
    <name type="scientific">Wenzhouxiangella sediminis</name>
    <dbReference type="NCBI Taxonomy" id="1792836"/>
    <lineage>
        <taxon>Bacteria</taxon>
        <taxon>Pseudomonadati</taxon>
        <taxon>Pseudomonadota</taxon>
        <taxon>Gammaproteobacteria</taxon>
        <taxon>Chromatiales</taxon>
        <taxon>Wenzhouxiangellaceae</taxon>
        <taxon>Wenzhouxiangella</taxon>
    </lineage>
</organism>
<evidence type="ECO:0000313" key="6">
    <source>
        <dbReference type="EMBL" id="RFF29358.1"/>
    </source>
</evidence>
<dbReference type="InterPro" id="IPR013325">
    <property type="entry name" value="RNA_pol_sigma_r2"/>
</dbReference>
<dbReference type="PANTHER" id="PTHR43133:SF39">
    <property type="entry name" value="SIMILAR TO RNA POLYMERASE SIGMA-E FACTOR"/>
    <property type="match status" value="1"/>
</dbReference>
<evidence type="ECO:0000256" key="1">
    <source>
        <dbReference type="ARBA" id="ARBA00010641"/>
    </source>
</evidence>
<protein>
    <submittedName>
        <fullName evidence="6">RNA polymerase subunit sigma</fullName>
    </submittedName>
</protein>
<dbReference type="GO" id="GO:0016987">
    <property type="term" value="F:sigma factor activity"/>
    <property type="evidence" value="ECO:0007669"/>
    <property type="project" value="UniProtKB-KW"/>
</dbReference>
<dbReference type="InterPro" id="IPR036388">
    <property type="entry name" value="WH-like_DNA-bd_sf"/>
</dbReference>
<keyword evidence="7" id="KW-1185">Reference proteome</keyword>
<proteinExistence type="inferred from homology"/>
<evidence type="ECO:0000259" key="5">
    <source>
        <dbReference type="Pfam" id="PF07638"/>
    </source>
</evidence>
<dbReference type="Gene3D" id="1.10.10.10">
    <property type="entry name" value="Winged helix-like DNA-binding domain superfamily/Winged helix DNA-binding domain"/>
    <property type="match status" value="1"/>
</dbReference>
<feature type="domain" description="RNA polymerase sigma-70 ECF-like HTH" evidence="5">
    <location>
        <begin position="4"/>
        <end position="180"/>
    </location>
</feature>
<dbReference type="SUPFAM" id="SSF88659">
    <property type="entry name" value="Sigma3 and sigma4 domains of RNA polymerase sigma factors"/>
    <property type="match status" value="1"/>
</dbReference>
<comment type="caution">
    <text evidence="6">The sequence shown here is derived from an EMBL/GenBank/DDBJ whole genome shotgun (WGS) entry which is preliminary data.</text>
</comment>
<dbReference type="Pfam" id="PF07638">
    <property type="entry name" value="Sigma70_ECF"/>
    <property type="match status" value="1"/>
</dbReference>
<dbReference type="InterPro" id="IPR053812">
    <property type="entry name" value="HTH_Sigma70_ECF-like"/>
</dbReference>
<gene>
    <name evidence="6" type="ORF">DZC52_12970</name>
</gene>
<keyword evidence="3" id="KW-0731">Sigma factor</keyword>
<dbReference type="InterPro" id="IPR011517">
    <property type="entry name" value="RNA_pol_sigma70_ECF-like"/>
</dbReference>
<dbReference type="GO" id="GO:0006352">
    <property type="term" value="P:DNA-templated transcription initiation"/>
    <property type="evidence" value="ECO:0007669"/>
    <property type="project" value="InterPro"/>
</dbReference>
<dbReference type="AlphaFoldDB" id="A0A3E1K5X1"/>
<dbReference type="RefSeq" id="WP_116651581.1">
    <property type="nucleotide sequence ID" value="NZ_QUZK01000047.1"/>
</dbReference>
<keyword evidence="2" id="KW-0805">Transcription regulation</keyword>
<evidence type="ECO:0000256" key="4">
    <source>
        <dbReference type="ARBA" id="ARBA00023163"/>
    </source>
</evidence>
<reference evidence="6 7" key="1">
    <citation type="submission" date="2018-08" db="EMBL/GenBank/DDBJ databases">
        <title>Wenzhouxiangella salilacus sp. nov., a novel bacterium isolated from a saline lake in Xinjiang Province, China.</title>
        <authorList>
            <person name="Han S."/>
        </authorList>
    </citation>
    <scope>NUCLEOTIDE SEQUENCE [LARGE SCALE GENOMIC DNA]</scope>
    <source>
        <strain evidence="6 7">XDB06</strain>
    </source>
</reference>
<dbReference type="OrthoDB" id="128473at2"/>
<keyword evidence="4" id="KW-0804">Transcription</keyword>